<keyword evidence="5" id="KW-1185">Reference proteome</keyword>
<dbReference type="NCBIfam" id="TIGR00229">
    <property type="entry name" value="sensory_box"/>
    <property type="match status" value="1"/>
</dbReference>
<name>A0A1M6SC72_PSETH</name>
<dbReference type="InterPro" id="IPR000700">
    <property type="entry name" value="PAS-assoc_C"/>
</dbReference>
<dbReference type="SMART" id="SM00086">
    <property type="entry name" value="PAC"/>
    <property type="match status" value="1"/>
</dbReference>
<protein>
    <submittedName>
        <fullName evidence="4">Diguanylate cyclase/phosphodiesterase with PAS/PAC sensor(S)</fullName>
    </submittedName>
</protein>
<dbReference type="PROSITE" id="PS50883">
    <property type="entry name" value="EAL"/>
    <property type="match status" value="1"/>
</dbReference>
<evidence type="ECO:0000259" key="1">
    <source>
        <dbReference type="PROSITE" id="PS50113"/>
    </source>
</evidence>
<dbReference type="SMART" id="SM00267">
    <property type="entry name" value="GGDEF"/>
    <property type="match status" value="1"/>
</dbReference>
<dbReference type="STRING" id="1848.SAMN05443637_10664"/>
<sequence length="706" mass="76672">MTHIHDMTDAPSFRMPQSPMPRVATERLARLAARWDAVLPGEHSARASRLESLLRRIAAAVRTEPFTSARGRAIGADLFAYGVVEGMEDPEDVLATSLTLLRAEEWVLLGTVDRTGSSRLAAVLAEVAAGFARAYGEAGADTPSTDPLADGIDEWCYRAGFEQAAHCIGLVSLDEGTLVGNPALRKLFGINGTDVPFTDFVHPDDLAEVLRLHQRLISGESEVVRADVRLVRPDLSVFWAHVIASMIRREDGAPAYVQTLVEDITERQSRVARLVHAAGRDQLTQLPGEAQAEKWLHRAFHGGSRTVGLCVVDLDGFSTLVDTLGSAGADRLLMAVAGRMQLVAGQHLLTRAGADQFLVLMADPENRCEPVQLADRLLDALSVPFMIGDRPVGVTASIGVAYSATASTTAAELTRAAEVACSWARSMGGGRRVEFDHRRDAGEAKRFALLSGLRGAIGRGEFRLAYQPLVSMDSRVLRGAEALVRWQHPDEGLIGPGRFIELAEQSGAIVPLGRWVLEEACAQAARWWHELGDDAPYVSVNVSPVQLASPDWIDDVIDILATTGLPPAKLQLEITEQAVLVDEATALASLTALSETGVRVALDDFGTGYSSFSWLRRLPVHMLKIDGSFIKGLREPSPDRVDRSIVKALIDMAHALELEVTAEWVETPVQVRRLTELGCDVGQGRWFGDPGPGQWVPSEFRRRLST</sequence>
<dbReference type="NCBIfam" id="TIGR00254">
    <property type="entry name" value="GGDEF"/>
    <property type="match status" value="1"/>
</dbReference>
<feature type="domain" description="PAC" evidence="1">
    <location>
        <begin position="224"/>
        <end position="276"/>
    </location>
</feature>
<dbReference type="InterPro" id="IPR052155">
    <property type="entry name" value="Biofilm_reg_signaling"/>
</dbReference>
<dbReference type="SUPFAM" id="SSF141868">
    <property type="entry name" value="EAL domain-like"/>
    <property type="match status" value="1"/>
</dbReference>
<evidence type="ECO:0000313" key="5">
    <source>
        <dbReference type="Proteomes" id="UP000184363"/>
    </source>
</evidence>
<dbReference type="PANTHER" id="PTHR44757:SF2">
    <property type="entry name" value="BIOFILM ARCHITECTURE MAINTENANCE PROTEIN MBAA"/>
    <property type="match status" value="1"/>
</dbReference>
<dbReference type="Gene3D" id="3.30.70.270">
    <property type="match status" value="1"/>
</dbReference>
<dbReference type="Gene3D" id="3.30.450.20">
    <property type="entry name" value="PAS domain"/>
    <property type="match status" value="1"/>
</dbReference>
<dbReference type="PROSITE" id="PS50113">
    <property type="entry name" value="PAC"/>
    <property type="match status" value="1"/>
</dbReference>
<dbReference type="Pfam" id="PF00990">
    <property type="entry name" value="GGDEF"/>
    <property type="match status" value="1"/>
</dbReference>
<dbReference type="Proteomes" id="UP000184363">
    <property type="component" value="Unassembled WGS sequence"/>
</dbReference>
<dbReference type="AlphaFoldDB" id="A0A1M6SC72"/>
<evidence type="ECO:0000313" key="4">
    <source>
        <dbReference type="EMBL" id="SHK42331.1"/>
    </source>
</evidence>
<dbReference type="RefSeq" id="WP_084754658.1">
    <property type="nucleotide sequence ID" value="NZ_CALGVN010000039.1"/>
</dbReference>
<dbReference type="PROSITE" id="PS50887">
    <property type="entry name" value="GGDEF"/>
    <property type="match status" value="1"/>
</dbReference>
<dbReference type="InterPro" id="IPR001610">
    <property type="entry name" value="PAC"/>
</dbReference>
<dbReference type="Pfam" id="PF08447">
    <property type="entry name" value="PAS_3"/>
    <property type="match status" value="1"/>
</dbReference>
<dbReference type="InterPro" id="IPR035965">
    <property type="entry name" value="PAS-like_dom_sf"/>
</dbReference>
<dbReference type="OrthoDB" id="23692at2"/>
<dbReference type="SUPFAM" id="SSF55073">
    <property type="entry name" value="Nucleotide cyclase"/>
    <property type="match status" value="1"/>
</dbReference>
<gene>
    <name evidence="4" type="ORF">SAMN05443637_10664</name>
</gene>
<dbReference type="InterPro" id="IPR029787">
    <property type="entry name" value="Nucleotide_cyclase"/>
</dbReference>
<dbReference type="InterPro" id="IPR013655">
    <property type="entry name" value="PAS_fold_3"/>
</dbReference>
<proteinExistence type="predicted"/>
<evidence type="ECO:0000259" key="2">
    <source>
        <dbReference type="PROSITE" id="PS50883"/>
    </source>
</evidence>
<feature type="domain" description="EAL" evidence="2">
    <location>
        <begin position="446"/>
        <end position="704"/>
    </location>
</feature>
<dbReference type="CDD" id="cd01948">
    <property type="entry name" value="EAL"/>
    <property type="match status" value="1"/>
</dbReference>
<dbReference type="PANTHER" id="PTHR44757">
    <property type="entry name" value="DIGUANYLATE CYCLASE DGCP"/>
    <property type="match status" value="1"/>
</dbReference>
<feature type="domain" description="GGDEF" evidence="3">
    <location>
        <begin position="305"/>
        <end position="437"/>
    </location>
</feature>
<dbReference type="Pfam" id="PF00563">
    <property type="entry name" value="EAL"/>
    <property type="match status" value="1"/>
</dbReference>
<reference evidence="4 5" key="1">
    <citation type="submission" date="2016-11" db="EMBL/GenBank/DDBJ databases">
        <authorList>
            <person name="Jaros S."/>
            <person name="Januszkiewicz K."/>
            <person name="Wedrychowicz H."/>
        </authorList>
    </citation>
    <scope>NUCLEOTIDE SEQUENCE [LARGE SCALE GENOMIC DNA]</scope>
    <source>
        <strain evidence="4 5">DSM 43832</strain>
    </source>
</reference>
<dbReference type="CDD" id="cd00130">
    <property type="entry name" value="PAS"/>
    <property type="match status" value="1"/>
</dbReference>
<dbReference type="SMART" id="SM00052">
    <property type="entry name" value="EAL"/>
    <property type="match status" value="1"/>
</dbReference>
<dbReference type="InterPro" id="IPR001633">
    <property type="entry name" value="EAL_dom"/>
</dbReference>
<accession>A0A1M6SC72</accession>
<evidence type="ECO:0000259" key="3">
    <source>
        <dbReference type="PROSITE" id="PS50887"/>
    </source>
</evidence>
<dbReference type="InterPro" id="IPR000014">
    <property type="entry name" value="PAS"/>
</dbReference>
<dbReference type="InterPro" id="IPR043128">
    <property type="entry name" value="Rev_trsase/Diguanyl_cyclase"/>
</dbReference>
<dbReference type="InterPro" id="IPR035919">
    <property type="entry name" value="EAL_sf"/>
</dbReference>
<dbReference type="EMBL" id="FRAP01000006">
    <property type="protein sequence ID" value="SHK42331.1"/>
    <property type="molecule type" value="Genomic_DNA"/>
</dbReference>
<dbReference type="SUPFAM" id="SSF55785">
    <property type="entry name" value="PYP-like sensor domain (PAS domain)"/>
    <property type="match status" value="1"/>
</dbReference>
<organism evidence="4 5">
    <name type="scientific">Pseudonocardia thermophila</name>
    <dbReference type="NCBI Taxonomy" id="1848"/>
    <lineage>
        <taxon>Bacteria</taxon>
        <taxon>Bacillati</taxon>
        <taxon>Actinomycetota</taxon>
        <taxon>Actinomycetes</taxon>
        <taxon>Pseudonocardiales</taxon>
        <taxon>Pseudonocardiaceae</taxon>
        <taxon>Pseudonocardia</taxon>
    </lineage>
</organism>
<dbReference type="CDD" id="cd01949">
    <property type="entry name" value="GGDEF"/>
    <property type="match status" value="1"/>
</dbReference>
<dbReference type="InterPro" id="IPR000160">
    <property type="entry name" value="GGDEF_dom"/>
</dbReference>
<dbReference type="Gene3D" id="3.20.20.450">
    <property type="entry name" value="EAL domain"/>
    <property type="match status" value="1"/>
</dbReference>